<evidence type="ECO:0000313" key="1">
    <source>
        <dbReference type="EMBL" id="GEN86186.1"/>
    </source>
</evidence>
<dbReference type="EMBL" id="BJYM01000003">
    <property type="protein sequence ID" value="GEN86186.1"/>
    <property type="molecule type" value="Genomic_DNA"/>
</dbReference>
<accession>A0A511ZFG0</accession>
<evidence type="ECO:0000313" key="2">
    <source>
        <dbReference type="Proteomes" id="UP000321558"/>
    </source>
</evidence>
<proteinExistence type="predicted"/>
<comment type="caution">
    <text evidence="1">The sequence shown here is derived from an EMBL/GenBank/DDBJ whole genome shotgun (WGS) entry which is preliminary data.</text>
</comment>
<name>A0A511ZFG0_9BACI</name>
<sequence>MAGENVIAAVTYQTIGNSIQQFIATYGDRGDGMEQATIT</sequence>
<dbReference type="AlphaFoldDB" id="A0A511ZFG0"/>
<gene>
    <name evidence="1" type="ORF">OSO01_09250</name>
</gene>
<protein>
    <submittedName>
        <fullName evidence="1">Uncharacterized protein</fullName>
    </submittedName>
</protein>
<organism evidence="1 2">
    <name type="scientific">Oceanobacillus sojae</name>
    <dbReference type="NCBI Taxonomy" id="582851"/>
    <lineage>
        <taxon>Bacteria</taxon>
        <taxon>Bacillati</taxon>
        <taxon>Bacillota</taxon>
        <taxon>Bacilli</taxon>
        <taxon>Bacillales</taxon>
        <taxon>Bacillaceae</taxon>
        <taxon>Oceanobacillus</taxon>
    </lineage>
</organism>
<keyword evidence="2" id="KW-1185">Reference proteome</keyword>
<reference evidence="1 2" key="1">
    <citation type="submission" date="2019-07" db="EMBL/GenBank/DDBJ databases">
        <title>Whole genome shotgun sequence of Oceanobacillus sojae NBRC 105379.</title>
        <authorList>
            <person name="Hosoyama A."/>
            <person name="Uohara A."/>
            <person name="Ohji S."/>
            <person name="Ichikawa N."/>
        </authorList>
    </citation>
    <scope>NUCLEOTIDE SEQUENCE [LARGE SCALE GENOMIC DNA]</scope>
    <source>
        <strain evidence="1 2">NBRC 105379</strain>
    </source>
</reference>
<dbReference type="Proteomes" id="UP000321558">
    <property type="component" value="Unassembled WGS sequence"/>
</dbReference>